<evidence type="ECO:0000256" key="12">
    <source>
        <dbReference type="ARBA" id="ARBA00049754"/>
    </source>
</evidence>
<dbReference type="AlphaFoldDB" id="A0A133UBM9"/>
<dbReference type="Pfam" id="PF20696">
    <property type="entry name" value="UbiD_C"/>
    <property type="match status" value="1"/>
</dbReference>
<evidence type="ECO:0000256" key="5">
    <source>
        <dbReference type="ARBA" id="ARBA00022643"/>
    </source>
</evidence>
<dbReference type="EC" id="4.1.1.126" evidence="11"/>
<dbReference type="GO" id="GO:0008299">
    <property type="term" value="P:isoprenoid biosynthetic process"/>
    <property type="evidence" value="ECO:0007669"/>
    <property type="project" value="UniProtKB-KW"/>
</dbReference>
<evidence type="ECO:0000256" key="10">
    <source>
        <dbReference type="ARBA" id="ARBA00049583"/>
    </source>
</evidence>
<evidence type="ECO:0000256" key="7">
    <source>
        <dbReference type="ARBA" id="ARBA00023211"/>
    </source>
</evidence>
<dbReference type="Pfam" id="PF20695">
    <property type="entry name" value="UbiD_N"/>
    <property type="match status" value="1"/>
</dbReference>
<evidence type="ECO:0000256" key="6">
    <source>
        <dbReference type="ARBA" id="ARBA00022793"/>
    </source>
</evidence>
<comment type="caution">
    <text evidence="17">The sequence shown here is derived from an EMBL/GenBank/DDBJ whole genome shotgun (WGS) entry which is preliminary data.</text>
</comment>
<dbReference type="PANTHER" id="PTHR30108:SF21">
    <property type="entry name" value="4-HYDROXYBENZOATE DECARBOXYLASE"/>
    <property type="match status" value="1"/>
</dbReference>
<dbReference type="PANTHER" id="PTHR30108">
    <property type="entry name" value="3-OCTAPRENYL-4-HYDROXYBENZOATE CARBOXY-LYASE-RELATED"/>
    <property type="match status" value="1"/>
</dbReference>
<evidence type="ECO:0000256" key="8">
    <source>
        <dbReference type="ARBA" id="ARBA00023229"/>
    </source>
</evidence>
<protein>
    <recommendedName>
        <fullName evidence="12">Anhydromevalonate phosphate decarboxylase</fullName>
        <ecNumber evidence="11">4.1.1.126</ecNumber>
    </recommendedName>
</protein>
<evidence type="ECO:0000256" key="1">
    <source>
        <dbReference type="ARBA" id="ARBA00001936"/>
    </source>
</evidence>
<keyword evidence="18" id="KW-1185">Reference proteome</keyword>
<comment type="function">
    <text evidence="10">Catalyzes the conversion of trans-anhydromevalonate 5-phosphate (tAHMP) into isopentenyl phosphate. Involved in the archaeal mevalonate (MVA) pathway, which provides fundamental precursors for isoprenoid biosynthesis, such as isopentenyl diphosphate (IPP) and dimethylallyl diphosphate (DMAPP).</text>
</comment>
<comment type="cofactor">
    <cofactor evidence="13">
        <name>prenylated FMN</name>
        <dbReference type="ChEBI" id="CHEBI:87746"/>
    </cofactor>
</comment>
<dbReference type="GO" id="GO:0016831">
    <property type="term" value="F:carboxy-lyase activity"/>
    <property type="evidence" value="ECO:0007669"/>
    <property type="project" value="UniProtKB-KW"/>
</dbReference>
<evidence type="ECO:0000256" key="13">
    <source>
        <dbReference type="ARBA" id="ARBA00049936"/>
    </source>
</evidence>
<comment type="similarity">
    <text evidence="3">Belongs to the UbiD family.</text>
</comment>
<evidence type="ECO:0000259" key="15">
    <source>
        <dbReference type="Pfam" id="PF20695"/>
    </source>
</evidence>
<dbReference type="SUPFAM" id="SSF143968">
    <property type="entry name" value="UbiD C-terminal domain-like"/>
    <property type="match status" value="1"/>
</dbReference>
<keyword evidence="5" id="KW-0288">FMN</keyword>
<dbReference type="FunFam" id="3.40.1670.10:FF:000003">
    <property type="entry name" value="Phenolic acid decarboxylase"/>
    <property type="match status" value="1"/>
</dbReference>
<keyword evidence="6" id="KW-0210">Decarboxylase</keyword>
<evidence type="ECO:0000256" key="3">
    <source>
        <dbReference type="ARBA" id="ARBA00010021"/>
    </source>
</evidence>
<feature type="domain" description="3-octaprenyl-4-hydroxybenzoate carboxy-lyase-like C-terminal" evidence="16">
    <location>
        <begin position="288"/>
        <end position="410"/>
    </location>
</feature>
<keyword evidence="6" id="KW-0456">Lyase</keyword>
<evidence type="ECO:0000256" key="2">
    <source>
        <dbReference type="ARBA" id="ARBA00005092"/>
    </source>
</evidence>
<reference evidence="17 18" key="1">
    <citation type="journal article" date="2016" name="Sci. Rep.">
        <title>Metabolic traits of an uncultured archaeal lineage -MSBL1- from brine pools of the Red Sea.</title>
        <authorList>
            <person name="Mwirichia R."/>
            <person name="Alam I."/>
            <person name="Rashid M."/>
            <person name="Vinu M."/>
            <person name="Ba-Alawi W."/>
            <person name="Anthony Kamau A."/>
            <person name="Kamanda Ngugi D."/>
            <person name="Goker M."/>
            <person name="Klenk H.P."/>
            <person name="Bajic V."/>
            <person name="Stingl U."/>
        </authorList>
    </citation>
    <scope>NUCLEOTIDE SEQUENCE [LARGE SCALE GENOMIC DNA]</scope>
    <source>
        <strain evidence="17">SCGC-AAA259A05</strain>
    </source>
</reference>
<dbReference type="Pfam" id="PF01977">
    <property type="entry name" value="UbiD"/>
    <property type="match status" value="1"/>
</dbReference>
<evidence type="ECO:0000256" key="11">
    <source>
        <dbReference type="ARBA" id="ARBA00049727"/>
    </source>
</evidence>
<feature type="domain" description="3-octaprenyl-4-hydroxybenzoate carboxy-lyase-like N-terminal" evidence="15">
    <location>
        <begin position="7"/>
        <end position="80"/>
    </location>
</feature>
<dbReference type="SUPFAM" id="SSF50475">
    <property type="entry name" value="FMN-binding split barrel"/>
    <property type="match status" value="1"/>
</dbReference>
<evidence type="ECO:0000256" key="4">
    <source>
        <dbReference type="ARBA" id="ARBA00022630"/>
    </source>
</evidence>
<evidence type="ECO:0000259" key="14">
    <source>
        <dbReference type="Pfam" id="PF01977"/>
    </source>
</evidence>
<comment type="cofactor">
    <cofactor evidence="1">
        <name>Mn(2+)</name>
        <dbReference type="ChEBI" id="CHEBI:29035"/>
    </cofactor>
</comment>
<accession>A0A133UBM9</accession>
<dbReference type="EMBL" id="LHXJ01000004">
    <property type="protein sequence ID" value="KXA91603.1"/>
    <property type="molecule type" value="Genomic_DNA"/>
</dbReference>
<dbReference type="InterPro" id="IPR002830">
    <property type="entry name" value="UbiD"/>
</dbReference>
<comment type="catalytic activity">
    <reaction evidence="9">
        <text>(2E)-3-methyl-5-phosphooxypent-2-enoate + H(+) = isopentenyl phosphate + CO2</text>
        <dbReference type="Rhea" id="RHEA:78971"/>
        <dbReference type="ChEBI" id="CHEBI:15378"/>
        <dbReference type="ChEBI" id="CHEBI:16526"/>
        <dbReference type="ChEBI" id="CHEBI:65078"/>
        <dbReference type="ChEBI" id="CHEBI:229665"/>
        <dbReference type="EC" id="4.1.1.126"/>
    </reaction>
    <physiologicalReaction direction="left-to-right" evidence="9">
        <dbReference type="Rhea" id="RHEA:78972"/>
    </physiologicalReaction>
</comment>
<evidence type="ECO:0000256" key="9">
    <source>
        <dbReference type="ARBA" id="ARBA00049054"/>
    </source>
</evidence>
<proteinExistence type="inferred from homology"/>
<sequence length="427" mass="47570">MDFRSFLNDLDRREKLIHITDEVSHKYEIAKELKKSENALLFEKIHEKEMKVAGNIFGSRDRIAMGLGVNRDQLIDEMRKSISNPKSPSLTSEAPVQEVVEEDVNLRKLPILRHYENDGGPYVTSSTIVAKDLDGNRNLSFHRLQLVADNRFAVRLVPRDLHKIFEDSEEKGRSLEIAAVLGVGAELALAAATSASSDVDEYKIAGALSEELELTKCQSVELEIPARAEIVMEGKLLAKEWVPEGPFTDVTGTYDVVRQQPVFQVDCITRRKDAIYPAILPGGSEHQLLMGLPREPMIFEETEKVADIKDVALTPGGCRWLHAVVSINKQDSGDGRQAIEAAFKAHSSLKHVVVVDSDIDIYDSEEVEWAIATRCRADRDVVIKSDVEGSSLDPTADPMRKLGSKMGIDATKDLDNLDKFERAQIPK</sequence>
<gene>
    <name evidence="17" type="ORF">AKJ57_00505</name>
</gene>
<name>A0A133UBM9_9EURY</name>
<evidence type="ECO:0000313" key="17">
    <source>
        <dbReference type="EMBL" id="KXA91603.1"/>
    </source>
</evidence>
<keyword evidence="7" id="KW-0464">Manganese</keyword>
<comment type="pathway">
    <text evidence="2">Isoprenoid biosynthesis; isopentenyl diphosphate biosynthesis via mevalonate pathway.</text>
</comment>
<dbReference type="Gene3D" id="3.40.1670.10">
    <property type="entry name" value="UbiD C-terminal domain-like"/>
    <property type="match status" value="1"/>
</dbReference>
<dbReference type="Proteomes" id="UP000070163">
    <property type="component" value="Unassembled WGS sequence"/>
</dbReference>
<evidence type="ECO:0000313" key="18">
    <source>
        <dbReference type="Proteomes" id="UP000070163"/>
    </source>
</evidence>
<dbReference type="InterPro" id="IPR049383">
    <property type="entry name" value="UbiD-like_N"/>
</dbReference>
<dbReference type="InterPro" id="IPR048304">
    <property type="entry name" value="UbiD_Rift_dom"/>
</dbReference>
<evidence type="ECO:0000259" key="16">
    <source>
        <dbReference type="Pfam" id="PF20696"/>
    </source>
</evidence>
<keyword evidence="8" id="KW-0414">Isoprene biosynthesis</keyword>
<dbReference type="NCBIfam" id="TIGR00148">
    <property type="entry name" value="UbiD family decarboxylase"/>
    <property type="match status" value="1"/>
</dbReference>
<keyword evidence="4" id="KW-0285">Flavoprotein</keyword>
<organism evidence="17 18">
    <name type="scientific">candidate division MSBL1 archaeon SCGC-AAA259A05</name>
    <dbReference type="NCBI Taxonomy" id="1698259"/>
    <lineage>
        <taxon>Archaea</taxon>
        <taxon>Methanobacteriati</taxon>
        <taxon>Methanobacteriota</taxon>
        <taxon>candidate division MSBL1</taxon>
    </lineage>
</organism>
<dbReference type="GO" id="GO:0005737">
    <property type="term" value="C:cytoplasm"/>
    <property type="evidence" value="ECO:0007669"/>
    <property type="project" value="TreeGrafter"/>
</dbReference>
<feature type="domain" description="3-octaprenyl-4-hydroxybenzoate carboxy-lyase-like Rift-related" evidence="14">
    <location>
        <begin position="92"/>
        <end position="283"/>
    </location>
</feature>
<dbReference type="InterPro" id="IPR049381">
    <property type="entry name" value="UbiD-like_C"/>
</dbReference>